<keyword evidence="1" id="KW-0812">Transmembrane</keyword>
<keyword evidence="1" id="KW-0472">Membrane</keyword>
<sequence>MLQVTGIKILALFFAILVFLYPLPFTLYPAFAATAPCDDANSIRAGYGPCPAGLSEIEQVVANVISVIVGLGFITMLVMLIFAGIKYLTSGGEPKALQAAHMTVTWALLGIFFLALAWLALQLIANLTGIDVTVFNIKALCGGTGLPFCQP</sequence>
<accession>A0A0G0QW46</accession>
<protein>
    <submittedName>
        <fullName evidence="2">Uncharacterized protein</fullName>
    </submittedName>
</protein>
<comment type="caution">
    <text evidence="2">The sequence shown here is derived from an EMBL/GenBank/DDBJ whole genome shotgun (WGS) entry which is preliminary data.</text>
</comment>
<reference evidence="2 3" key="1">
    <citation type="journal article" date="2015" name="Nature">
        <title>rRNA introns, odd ribosomes, and small enigmatic genomes across a large radiation of phyla.</title>
        <authorList>
            <person name="Brown C.T."/>
            <person name="Hug L.A."/>
            <person name="Thomas B.C."/>
            <person name="Sharon I."/>
            <person name="Castelle C.J."/>
            <person name="Singh A."/>
            <person name="Wilkins M.J."/>
            <person name="Williams K.H."/>
            <person name="Banfield J.F."/>
        </authorList>
    </citation>
    <scope>NUCLEOTIDE SEQUENCE [LARGE SCALE GENOMIC DNA]</scope>
</reference>
<feature type="transmembrane region" description="Helical" evidence="1">
    <location>
        <begin position="106"/>
        <end position="125"/>
    </location>
</feature>
<organism evidence="2 3">
    <name type="scientific">Candidatus Daviesbacteria bacterium GW2011_GWC2_40_12</name>
    <dbReference type="NCBI Taxonomy" id="1618431"/>
    <lineage>
        <taxon>Bacteria</taxon>
        <taxon>Candidatus Daviesiibacteriota</taxon>
    </lineage>
</organism>
<evidence type="ECO:0000256" key="1">
    <source>
        <dbReference type="SAM" id="Phobius"/>
    </source>
</evidence>
<dbReference type="Pfam" id="PF18895">
    <property type="entry name" value="T4SS_pilin"/>
    <property type="match status" value="1"/>
</dbReference>
<proteinExistence type="predicted"/>
<evidence type="ECO:0000313" key="3">
    <source>
        <dbReference type="Proteomes" id="UP000034881"/>
    </source>
</evidence>
<name>A0A0G0QW46_9BACT</name>
<dbReference type="EMBL" id="LBYB01000009">
    <property type="protein sequence ID" value="KKR41581.1"/>
    <property type="molecule type" value="Genomic_DNA"/>
</dbReference>
<dbReference type="Proteomes" id="UP000034881">
    <property type="component" value="Unassembled WGS sequence"/>
</dbReference>
<feature type="transmembrane region" description="Helical" evidence="1">
    <location>
        <begin position="64"/>
        <end position="85"/>
    </location>
</feature>
<gene>
    <name evidence="2" type="ORF">UT77_C0009G0039</name>
</gene>
<dbReference type="InterPro" id="IPR043993">
    <property type="entry name" value="T4SS_pilin"/>
</dbReference>
<evidence type="ECO:0000313" key="2">
    <source>
        <dbReference type="EMBL" id="KKR41581.1"/>
    </source>
</evidence>
<keyword evidence="1" id="KW-1133">Transmembrane helix</keyword>
<dbReference type="AlphaFoldDB" id="A0A0G0QW46"/>